<gene>
    <name evidence="2" type="ORF">WKW77_33015</name>
</gene>
<keyword evidence="1" id="KW-0472">Membrane</keyword>
<keyword evidence="1" id="KW-1133">Transmembrane helix</keyword>
<reference evidence="2 3" key="1">
    <citation type="submission" date="2024-03" db="EMBL/GenBank/DDBJ databases">
        <title>Novel species of the genus Variovorax.</title>
        <authorList>
            <person name="Liu Q."/>
            <person name="Xin Y.-H."/>
        </authorList>
    </citation>
    <scope>NUCLEOTIDE SEQUENCE [LARGE SCALE GENOMIC DNA]</scope>
    <source>
        <strain evidence="2 3">KACC 18899</strain>
    </source>
</reference>
<feature type="transmembrane region" description="Helical" evidence="1">
    <location>
        <begin position="30"/>
        <end position="48"/>
    </location>
</feature>
<evidence type="ECO:0000313" key="2">
    <source>
        <dbReference type="EMBL" id="MEJ8815922.1"/>
    </source>
</evidence>
<evidence type="ECO:0000313" key="3">
    <source>
        <dbReference type="Proteomes" id="UP001365846"/>
    </source>
</evidence>
<evidence type="ECO:0000256" key="1">
    <source>
        <dbReference type="SAM" id="Phobius"/>
    </source>
</evidence>
<protein>
    <submittedName>
        <fullName evidence="2">Uncharacterized protein</fullName>
    </submittedName>
</protein>
<dbReference type="EMBL" id="JBBKZU010000026">
    <property type="protein sequence ID" value="MEJ8815922.1"/>
    <property type="molecule type" value="Genomic_DNA"/>
</dbReference>
<accession>A0ABU8VQI2</accession>
<organism evidence="2 3">
    <name type="scientific">Variovorax ureilyticus</name>
    <dbReference type="NCBI Taxonomy" id="1836198"/>
    <lineage>
        <taxon>Bacteria</taxon>
        <taxon>Pseudomonadati</taxon>
        <taxon>Pseudomonadota</taxon>
        <taxon>Betaproteobacteria</taxon>
        <taxon>Burkholderiales</taxon>
        <taxon>Comamonadaceae</taxon>
        <taxon>Variovorax</taxon>
    </lineage>
</organism>
<proteinExistence type="predicted"/>
<feature type="transmembrane region" description="Helical" evidence="1">
    <location>
        <begin position="7"/>
        <end position="24"/>
    </location>
</feature>
<name>A0ABU8VQI2_9BURK</name>
<dbReference type="Proteomes" id="UP001365846">
    <property type="component" value="Unassembled WGS sequence"/>
</dbReference>
<keyword evidence="1" id="KW-0812">Transmembrane</keyword>
<sequence length="69" mass="7610">MTTWLRGALWLVWLTMAAALWHMGALRTGAALAAGLLSTLLLVWPSTASRRRRSSLQYVEMGKDPVGQL</sequence>
<comment type="caution">
    <text evidence="2">The sequence shown here is derived from an EMBL/GenBank/DDBJ whole genome shotgun (WGS) entry which is preliminary data.</text>
</comment>
<dbReference type="RefSeq" id="WP_340361116.1">
    <property type="nucleotide sequence ID" value="NZ_JBBKZU010000026.1"/>
</dbReference>
<keyword evidence="3" id="KW-1185">Reference proteome</keyword>